<keyword evidence="12" id="KW-1185">Reference proteome</keyword>
<dbReference type="Proteomes" id="UP000799766">
    <property type="component" value="Unassembled WGS sequence"/>
</dbReference>
<dbReference type="EC" id="3.5.4.12" evidence="7"/>
<dbReference type="Pfam" id="PF00383">
    <property type="entry name" value="dCMP_cyt_deam_1"/>
    <property type="match status" value="1"/>
</dbReference>
<evidence type="ECO:0000256" key="9">
    <source>
        <dbReference type="ARBA" id="ARBA00071582"/>
    </source>
</evidence>
<evidence type="ECO:0000256" key="8">
    <source>
        <dbReference type="ARBA" id="ARBA00041763"/>
    </source>
</evidence>
<dbReference type="FunFam" id="3.40.140.10:FF:000035">
    <property type="entry name" value="dCMP deaminase"/>
    <property type="match status" value="1"/>
</dbReference>
<proteinExistence type="inferred from homology"/>
<dbReference type="AlphaFoldDB" id="A0A6A6P145"/>
<dbReference type="InterPro" id="IPR016192">
    <property type="entry name" value="APOBEC/CMP_deaminase_Zn-bd"/>
</dbReference>
<keyword evidence="5" id="KW-0378">Hydrolase</keyword>
<dbReference type="SUPFAM" id="SSF52540">
    <property type="entry name" value="P-loop containing nucleoside triphosphate hydrolases"/>
    <property type="match status" value="1"/>
</dbReference>
<dbReference type="GO" id="GO:0009165">
    <property type="term" value="P:nucleotide biosynthetic process"/>
    <property type="evidence" value="ECO:0007669"/>
    <property type="project" value="UniProtKB-KW"/>
</dbReference>
<comment type="cofactor">
    <cofactor evidence="1">
        <name>Zn(2+)</name>
        <dbReference type="ChEBI" id="CHEBI:29105"/>
    </cofactor>
</comment>
<dbReference type="CDD" id="cd01286">
    <property type="entry name" value="deoxycytidylate_deaminase"/>
    <property type="match status" value="1"/>
</dbReference>
<dbReference type="GO" id="GO:0008270">
    <property type="term" value="F:zinc ion binding"/>
    <property type="evidence" value="ECO:0007669"/>
    <property type="project" value="InterPro"/>
</dbReference>
<reference evidence="11" key="1">
    <citation type="journal article" date="2020" name="Stud. Mycol.">
        <title>101 Dothideomycetes genomes: a test case for predicting lifestyles and emergence of pathogens.</title>
        <authorList>
            <person name="Haridas S."/>
            <person name="Albert R."/>
            <person name="Binder M."/>
            <person name="Bloem J."/>
            <person name="Labutti K."/>
            <person name="Salamov A."/>
            <person name="Andreopoulos B."/>
            <person name="Baker S."/>
            <person name="Barry K."/>
            <person name="Bills G."/>
            <person name="Bluhm B."/>
            <person name="Cannon C."/>
            <person name="Castanera R."/>
            <person name="Culley D."/>
            <person name="Daum C."/>
            <person name="Ezra D."/>
            <person name="Gonzalez J."/>
            <person name="Henrissat B."/>
            <person name="Kuo A."/>
            <person name="Liang C."/>
            <person name="Lipzen A."/>
            <person name="Lutzoni F."/>
            <person name="Magnuson J."/>
            <person name="Mondo S."/>
            <person name="Nolan M."/>
            <person name="Ohm R."/>
            <person name="Pangilinan J."/>
            <person name="Park H.-J."/>
            <person name="Ramirez L."/>
            <person name="Alfaro M."/>
            <person name="Sun H."/>
            <person name="Tritt A."/>
            <person name="Yoshinaga Y."/>
            <person name="Zwiers L.-H."/>
            <person name="Turgeon B."/>
            <person name="Goodwin S."/>
            <person name="Spatafora J."/>
            <person name="Crous P."/>
            <person name="Grigoriev I."/>
        </authorList>
    </citation>
    <scope>NUCLEOTIDE SEQUENCE</scope>
    <source>
        <strain evidence="11">ATCC 16933</strain>
    </source>
</reference>
<evidence type="ECO:0000256" key="6">
    <source>
        <dbReference type="ARBA" id="ARBA00022833"/>
    </source>
</evidence>
<keyword evidence="6" id="KW-0862">Zinc</keyword>
<evidence type="ECO:0000256" key="2">
    <source>
        <dbReference type="ARBA" id="ARBA00006576"/>
    </source>
</evidence>
<dbReference type="Gene3D" id="3.40.140.10">
    <property type="entry name" value="Cytidine Deaminase, domain 2"/>
    <property type="match status" value="1"/>
</dbReference>
<dbReference type="SUPFAM" id="SSF53927">
    <property type="entry name" value="Cytidine deaminase-like"/>
    <property type="match status" value="1"/>
</dbReference>
<dbReference type="PROSITE" id="PS51747">
    <property type="entry name" value="CYT_DCMP_DEAMINASES_2"/>
    <property type="match status" value="1"/>
</dbReference>
<dbReference type="InterPro" id="IPR035105">
    <property type="entry name" value="Deoxycytidylate_deaminase_dom"/>
</dbReference>
<evidence type="ECO:0000313" key="12">
    <source>
        <dbReference type="Proteomes" id="UP000799766"/>
    </source>
</evidence>
<dbReference type="GO" id="GO:0004132">
    <property type="term" value="F:dCMP deaminase activity"/>
    <property type="evidence" value="ECO:0007669"/>
    <property type="project" value="UniProtKB-EC"/>
</dbReference>
<dbReference type="EMBL" id="MU001680">
    <property type="protein sequence ID" value="KAF2457462.1"/>
    <property type="molecule type" value="Genomic_DNA"/>
</dbReference>
<evidence type="ECO:0000256" key="4">
    <source>
        <dbReference type="ARBA" id="ARBA00022727"/>
    </source>
</evidence>
<sequence length="367" mass="40327">MLIGICGGIYAGKNTITDYLVDKHGFKRISLNPSIVPGNDRNWSLPYPIKTRGVSSYTFDSVDELLAHVTRHWRENYVTTELWTEDVAVALLHRPFFLLVSVDAPLMMRWKRSPMWAGRQSNNRDSPDNLFLLYDDFEKYSARVGYLHIAQRAHLHILNNTDSLPALHAQLGALDLPSESRLRPSWDQYFMQLASLAASRSNCMKRRVGAVLVRDRRVVSTGYNGTPRGIRNCNAGGCPRCNGVSSNDAEGKGNLSSSSGHALSTCLCLHAEENALLEAGRDRLDRRGEGEGSHCTLYSDTCPCLTCAVKIAQVGIAEVVYSKSYSMDSTTAAVLGEAGVELRQFSPISGGLVDVRAATGGRVESWG</sequence>
<dbReference type="GO" id="GO:0005737">
    <property type="term" value="C:cytoplasm"/>
    <property type="evidence" value="ECO:0007669"/>
    <property type="project" value="TreeGrafter"/>
</dbReference>
<evidence type="ECO:0000256" key="7">
    <source>
        <dbReference type="ARBA" id="ARBA00038938"/>
    </source>
</evidence>
<evidence type="ECO:0000259" key="10">
    <source>
        <dbReference type="PROSITE" id="PS51747"/>
    </source>
</evidence>
<evidence type="ECO:0000256" key="1">
    <source>
        <dbReference type="ARBA" id="ARBA00001947"/>
    </source>
</evidence>
<evidence type="ECO:0000313" key="11">
    <source>
        <dbReference type="EMBL" id="KAF2457462.1"/>
    </source>
</evidence>
<name>A0A6A6P145_9PEZI</name>
<dbReference type="PANTHER" id="PTHR11086">
    <property type="entry name" value="DEOXYCYTIDYLATE DEAMINASE-RELATED"/>
    <property type="match status" value="1"/>
</dbReference>
<organism evidence="11 12">
    <name type="scientific">Lineolata rhizophorae</name>
    <dbReference type="NCBI Taxonomy" id="578093"/>
    <lineage>
        <taxon>Eukaryota</taxon>
        <taxon>Fungi</taxon>
        <taxon>Dikarya</taxon>
        <taxon>Ascomycota</taxon>
        <taxon>Pezizomycotina</taxon>
        <taxon>Dothideomycetes</taxon>
        <taxon>Dothideomycetes incertae sedis</taxon>
        <taxon>Lineolatales</taxon>
        <taxon>Lineolataceae</taxon>
        <taxon>Lineolata</taxon>
    </lineage>
</organism>
<comment type="similarity">
    <text evidence="2">Belongs to the cytidine and deoxycytidylate deaminase family.</text>
</comment>
<dbReference type="InterPro" id="IPR015517">
    <property type="entry name" value="dCMP_deaminase-rel"/>
</dbReference>
<gene>
    <name evidence="11" type="ORF">BDY21DRAFT_343937</name>
</gene>
<feature type="domain" description="CMP/dCMP-type deaminase" evidence="10">
    <location>
        <begin position="185"/>
        <end position="342"/>
    </location>
</feature>
<dbReference type="OrthoDB" id="6710946at2759"/>
<dbReference type="Gene3D" id="3.40.50.300">
    <property type="entry name" value="P-loop containing nucleotide triphosphate hydrolases"/>
    <property type="match status" value="1"/>
</dbReference>
<keyword evidence="3" id="KW-0479">Metal-binding</keyword>
<evidence type="ECO:0000256" key="3">
    <source>
        <dbReference type="ARBA" id="ARBA00022723"/>
    </source>
</evidence>
<dbReference type="PANTHER" id="PTHR11086:SF18">
    <property type="entry name" value="DEOXYCYTIDYLATE DEAMINASE"/>
    <property type="match status" value="1"/>
</dbReference>
<keyword evidence="4" id="KW-0545">Nucleotide biosynthesis</keyword>
<dbReference type="PROSITE" id="PS00903">
    <property type="entry name" value="CYT_DCMP_DEAMINASES_1"/>
    <property type="match status" value="1"/>
</dbReference>
<dbReference type="InterPro" id="IPR016193">
    <property type="entry name" value="Cytidine_deaminase-like"/>
</dbReference>
<protein>
    <recommendedName>
        <fullName evidence="9">Deoxycytidylate deaminase</fullName>
        <ecNumber evidence="7">3.5.4.12</ecNumber>
    </recommendedName>
    <alternativeName>
        <fullName evidence="8">dCMP deaminase</fullName>
    </alternativeName>
</protein>
<dbReference type="InterPro" id="IPR002125">
    <property type="entry name" value="CMP_dCMP_dom"/>
</dbReference>
<dbReference type="InterPro" id="IPR027417">
    <property type="entry name" value="P-loop_NTPase"/>
</dbReference>
<evidence type="ECO:0000256" key="5">
    <source>
        <dbReference type="ARBA" id="ARBA00022801"/>
    </source>
</evidence>
<accession>A0A6A6P145</accession>